<keyword evidence="1" id="KW-1133">Transmembrane helix</keyword>
<evidence type="ECO:0000313" key="3">
    <source>
        <dbReference type="EMBL" id="QGG48389.1"/>
    </source>
</evidence>
<evidence type="ECO:0000256" key="1">
    <source>
        <dbReference type="SAM" id="Phobius"/>
    </source>
</evidence>
<organism evidence="3 4">
    <name type="scientific">Heliorestis convoluta</name>
    <dbReference type="NCBI Taxonomy" id="356322"/>
    <lineage>
        <taxon>Bacteria</taxon>
        <taxon>Bacillati</taxon>
        <taxon>Bacillota</taxon>
        <taxon>Clostridia</taxon>
        <taxon>Eubacteriales</taxon>
        <taxon>Heliobacteriaceae</taxon>
        <taxon>Heliorestis</taxon>
    </lineage>
</organism>
<dbReference type="Proteomes" id="UP000366051">
    <property type="component" value="Chromosome"/>
</dbReference>
<evidence type="ECO:0000256" key="2">
    <source>
        <dbReference type="SAM" id="SignalP"/>
    </source>
</evidence>
<feature type="chain" id="PRO_5024323878" description="Cytochrome c domain-containing protein" evidence="2">
    <location>
        <begin position="31"/>
        <end position="323"/>
    </location>
</feature>
<keyword evidence="1" id="KW-0812">Transmembrane</keyword>
<dbReference type="EMBL" id="CP045875">
    <property type="protein sequence ID" value="QGG48389.1"/>
    <property type="molecule type" value="Genomic_DNA"/>
</dbReference>
<feature type="transmembrane region" description="Helical" evidence="1">
    <location>
        <begin position="290"/>
        <end position="309"/>
    </location>
</feature>
<proteinExistence type="predicted"/>
<keyword evidence="1" id="KW-0472">Membrane</keyword>
<evidence type="ECO:0000313" key="4">
    <source>
        <dbReference type="Proteomes" id="UP000366051"/>
    </source>
</evidence>
<protein>
    <recommendedName>
        <fullName evidence="5">Cytochrome c domain-containing protein</fullName>
    </recommendedName>
</protein>
<keyword evidence="4" id="KW-1185">Reference proteome</keyword>
<sequence length="323" mass="34730">MFRMFKMSKMFLSLAALSVALFSYNGSAEAYPGSGQSRWAEEEINIVEPTETSPALLTGRGVIVNPLHNVDSYVGQSAIFGSSCLSCHGGIGGAQFPEQPYHNQITYEVIRTKDGANMVQEDGTILFEVHPDGSITNYKLIIGLSKDVYDGGFEDKRALAGWHFSMPEGIRMDLPFCMHIMGPEMSKIYEGDSNRVFSDIKISASPNFQEGIGVLQIISGTQNANAMDNKVYGTILVQYKYSDDTPVDLPAAAAHGPESGTLQLANNAGNSGVDITGSIATANTDSSSSAFYAIMIGAVAAGLAFFALSRKRNEEEEKKTESA</sequence>
<accession>A0A5Q2N3F2</accession>
<dbReference type="RefSeq" id="WP_153725575.1">
    <property type="nucleotide sequence ID" value="NZ_CP045875.1"/>
</dbReference>
<dbReference type="KEGG" id="hcv:FTV88_2291"/>
<dbReference type="AlphaFoldDB" id="A0A5Q2N3F2"/>
<dbReference type="OrthoDB" id="9823695at2"/>
<reference evidence="4" key="1">
    <citation type="submission" date="2019-11" db="EMBL/GenBank/DDBJ databases">
        <title>Genome sequence of Heliorestis convoluta strain HH, an alkaliphilic and minimalistic phototrophic bacterium from a soda lake in Egypt.</title>
        <authorList>
            <person name="Dewey E.D."/>
            <person name="Stokes L.M."/>
            <person name="Burchell B.M."/>
            <person name="Shaffer K.N."/>
            <person name="Huntington A.M."/>
            <person name="Baker J.M."/>
            <person name="Nadendla S."/>
            <person name="Giglio M.G."/>
            <person name="Touchman J.W."/>
            <person name="Blankenship R.E."/>
            <person name="Madigan M.T."/>
            <person name="Sattley W.M."/>
        </authorList>
    </citation>
    <scope>NUCLEOTIDE SEQUENCE [LARGE SCALE GENOMIC DNA]</scope>
    <source>
        <strain evidence="4">HH</strain>
    </source>
</reference>
<gene>
    <name evidence="3" type="ORF">FTV88_2291</name>
</gene>
<evidence type="ECO:0008006" key="5">
    <source>
        <dbReference type="Google" id="ProtNLM"/>
    </source>
</evidence>
<name>A0A5Q2N3F2_9FIRM</name>
<feature type="signal peptide" evidence="2">
    <location>
        <begin position="1"/>
        <end position="30"/>
    </location>
</feature>
<keyword evidence="2" id="KW-0732">Signal</keyword>